<dbReference type="GO" id="GO:0006487">
    <property type="term" value="P:protein N-linked glycosylation"/>
    <property type="evidence" value="ECO:0007669"/>
    <property type="project" value="TreeGrafter"/>
</dbReference>
<dbReference type="OrthoDB" id="2014825at2759"/>
<keyword evidence="1" id="KW-1133">Transmembrane helix</keyword>
<dbReference type="GO" id="GO:0046921">
    <property type="term" value="F:alpha-(1-&gt;6)-fucosyltransferase activity"/>
    <property type="evidence" value="ECO:0007669"/>
    <property type="project" value="TreeGrafter"/>
</dbReference>
<evidence type="ECO:0000313" key="2">
    <source>
        <dbReference type="EMBL" id="KNC86581.1"/>
    </source>
</evidence>
<dbReference type="Proteomes" id="UP000054560">
    <property type="component" value="Unassembled WGS sequence"/>
</dbReference>
<protein>
    <recommendedName>
        <fullName evidence="4">GT23 domain-containing protein</fullName>
    </recommendedName>
</protein>
<sequence length="473" mass="54555">MDTHHHCRVPSQFSKILNPKILFVLVTICLFAWFSLKTNILTSFDYYSTYKNTSGDPIFMPRSAQKWVERCREFVSESDRVCLDQHGFWEHYTVLETEEEVPISVRNLTCVAAASIFKHQMCDLECNKGWFFSVRKTGTGTGSRWHTYTRGIMRSLDTDKFVRLWEDEGPFHFYKTDTCPEGSESCYFSRSDRCLPHDIAENTTTDISTQKVTWDYNSRNVSNIALATDLGQSYMWLTSQVMFFLLQPLPIVSDWVDEFWREGSEWRISTGKVSRYEPYITMHVRWGDKCGWENEQGKEAECVPFSKYMQAADNLRDSNPQLKHIVLSTEDNKALETLDDYTHHWTFSYTRTDRKGAALQSMMRSRSDTDFQAHEVKNSLINFYVSVYAQAAVYTASSNWSRAFLRFSRALRGRIIDNVSMDGWINDVVVSGVSSQLLGEIKGHSAPEGGRYCFDALEACPTQRSAVLSRSPT</sequence>
<keyword evidence="1" id="KW-0472">Membrane</keyword>
<keyword evidence="3" id="KW-1185">Reference proteome</keyword>
<evidence type="ECO:0000256" key="1">
    <source>
        <dbReference type="SAM" id="Phobius"/>
    </source>
</evidence>
<feature type="transmembrane region" description="Helical" evidence="1">
    <location>
        <begin position="21"/>
        <end position="36"/>
    </location>
</feature>
<proteinExistence type="predicted"/>
<gene>
    <name evidence="2" type="ORF">SARC_01262</name>
</gene>
<dbReference type="PANTHER" id="PTHR13132:SF29">
    <property type="entry name" value="ALPHA-(1,6)-FUCOSYLTRANSFERASE"/>
    <property type="match status" value="1"/>
</dbReference>
<dbReference type="PANTHER" id="PTHR13132">
    <property type="entry name" value="ALPHA- 1,6 -FUCOSYLTRANSFERASE"/>
    <property type="match status" value="1"/>
</dbReference>
<reference evidence="2 3" key="1">
    <citation type="submission" date="2011-02" db="EMBL/GenBank/DDBJ databases">
        <title>The Genome Sequence of Sphaeroforma arctica JP610.</title>
        <authorList>
            <consortium name="The Broad Institute Genome Sequencing Platform"/>
            <person name="Russ C."/>
            <person name="Cuomo C."/>
            <person name="Young S.K."/>
            <person name="Zeng Q."/>
            <person name="Gargeya S."/>
            <person name="Alvarado L."/>
            <person name="Berlin A."/>
            <person name="Chapman S.B."/>
            <person name="Chen Z."/>
            <person name="Freedman E."/>
            <person name="Gellesch M."/>
            <person name="Goldberg J."/>
            <person name="Griggs A."/>
            <person name="Gujja S."/>
            <person name="Heilman E."/>
            <person name="Heiman D."/>
            <person name="Howarth C."/>
            <person name="Mehta T."/>
            <person name="Neiman D."/>
            <person name="Pearson M."/>
            <person name="Roberts A."/>
            <person name="Saif S."/>
            <person name="Shea T."/>
            <person name="Shenoy N."/>
            <person name="Sisk P."/>
            <person name="Stolte C."/>
            <person name="Sykes S."/>
            <person name="White J."/>
            <person name="Yandava C."/>
            <person name="Burger G."/>
            <person name="Gray M.W."/>
            <person name="Holland P.W.H."/>
            <person name="King N."/>
            <person name="Lang F.B.F."/>
            <person name="Roger A.J."/>
            <person name="Ruiz-Trillo I."/>
            <person name="Haas B."/>
            <person name="Nusbaum C."/>
            <person name="Birren B."/>
        </authorList>
    </citation>
    <scope>NUCLEOTIDE SEQUENCE [LARGE SCALE GENOMIC DNA]</scope>
    <source>
        <strain evidence="2 3">JP610</strain>
    </source>
</reference>
<accession>A0A0L0GCH5</accession>
<keyword evidence="1" id="KW-0812">Transmembrane</keyword>
<dbReference type="Gene3D" id="3.40.50.11350">
    <property type="match status" value="1"/>
</dbReference>
<dbReference type="AlphaFoldDB" id="A0A0L0GCH5"/>
<organism evidence="2 3">
    <name type="scientific">Sphaeroforma arctica JP610</name>
    <dbReference type="NCBI Taxonomy" id="667725"/>
    <lineage>
        <taxon>Eukaryota</taxon>
        <taxon>Ichthyosporea</taxon>
        <taxon>Ichthyophonida</taxon>
        <taxon>Sphaeroforma</taxon>
    </lineage>
</organism>
<evidence type="ECO:0008006" key="4">
    <source>
        <dbReference type="Google" id="ProtNLM"/>
    </source>
</evidence>
<dbReference type="RefSeq" id="XP_014160483.1">
    <property type="nucleotide sequence ID" value="XM_014305008.1"/>
</dbReference>
<dbReference type="GeneID" id="25901766"/>
<dbReference type="EMBL" id="KQ241645">
    <property type="protein sequence ID" value="KNC86581.1"/>
    <property type="molecule type" value="Genomic_DNA"/>
</dbReference>
<name>A0A0L0GCH5_9EUKA</name>
<evidence type="ECO:0000313" key="3">
    <source>
        <dbReference type="Proteomes" id="UP000054560"/>
    </source>
</evidence>